<dbReference type="InterPro" id="IPR000064">
    <property type="entry name" value="NLP_P60_dom"/>
</dbReference>
<dbReference type="InterPro" id="IPR051202">
    <property type="entry name" value="Peptidase_C40"/>
</dbReference>
<dbReference type="PANTHER" id="PTHR47053:SF1">
    <property type="entry name" value="MUREIN DD-ENDOPEPTIDASE MEPH-RELATED"/>
    <property type="match status" value="1"/>
</dbReference>
<sequence>MTKEQKSKLITLAKSLIGKPYKYGATPEEAPEFFDCSSFIQYIFKQIGIILPRSTILQAEHGEEVRLEDLEPGDLLFFHGERGFYNSKFPQGIGHVILYIGDNKTIHAASRRVQENPVKEVGEVEEQTLNKVTEKCKPLIVIKRL</sequence>
<evidence type="ECO:0000256" key="3">
    <source>
        <dbReference type="ARBA" id="ARBA00022801"/>
    </source>
</evidence>
<keyword evidence="4" id="KW-0788">Thiol protease</keyword>
<dbReference type="EMBL" id="PCWR01000067">
    <property type="protein sequence ID" value="PIR06113.1"/>
    <property type="molecule type" value="Genomic_DNA"/>
</dbReference>
<evidence type="ECO:0000313" key="7">
    <source>
        <dbReference type="Proteomes" id="UP000228867"/>
    </source>
</evidence>
<evidence type="ECO:0000256" key="1">
    <source>
        <dbReference type="ARBA" id="ARBA00007074"/>
    </source>
</evidence>
<dbReference type="GO" id="GO:0006508">
    <property type="term" value="P:proteolysis"/>
    <property type="evidence" value="ECO:0007669"/>
    <property type="project" value="UniProtKB-KW"/>
</dbReference>
<keyword evidence="3" id="KW-0378">Hydrolase</keyword>
<evidence type="ECO:0000256" key="4">
    <source>
        <dbReference type="ARBA" id="ARBA00022807"/>
    </source>
</evidence>
<comment type="similarity">
    <text evidence="1">Belongs to the peptidase C40 family.</text>
</comment>
<accession>A0A2H0NB46</accession>
<dbReference type="Gene3D" id="3.90.1720.10">
    <property type="entry name" value="endopeptidase domain like (from Nostoc punctiforme)"/>
    <property type="match status" value="1"/>
</dbReference>
<feature type="domain" description="NlpC/P60" evidence="5">
    <location>
        <begin position="3"/>
        <end position="136"/>
    </location>
</feature>
<comment type="caution">
    <text evidence="6">The sequence shown here is derived from an EMBL/GenBank/DDBJ whole genome shotgun (WGS) entry which is preliminary data.</text>
</comment>
<dbReference type="AlphaFoldDB" id="A0A2H0NB46"/>
<organism evidence="6 7">
    <name type="scientific">Candidatus Jorgensenbacteria bacterium CG11_big_fil_rev_8_21_14_0_20_38_23</name>
    <dbReference type="NCBI Taxonomy" id="1974594"/>
    <lineage>
        <taxon>Bacteria</taxon>
        <taxon>Candidatus Joergenseniibacteriota</taxon>
    </lineage>
</organism>
<dbReference type="Pfam" id="PF00877">
    <property type="entry name" value="NLPC_P60"/>
    <property type="match status" value="1"/>
</dbReference>
<dbReference type="SUPFAM" id="SSF54001">
    <property type="entry name" value="Cysteine proteinases"/>
    <property type="match status" value="1"/>
</dbReference>
<dbReference type="PROSITE" id="PS51935">
    <property type="entry name" value="NLPC_P60"/>
    <property type="match status" value="1"/>
</dbReference>
<evidence type="ECO:0000313" key="6">
    <source>
        <dbReference type="EMBL" id="PIR06113.1"/>
    </source>
</evidence>
<proteinExistence type="inferred from homology"/>
<reference evidence="6 7" key="1">
    <citation type="submission" date="2017-09" db="EMBL/GenBank/DDBJ databases">
        <title>Depth-based differentiation of microbial function through sediment-hosted aquifers and enrichment of novel symbionts in the deep terrestrial subsurface.</title>
        <authorList>
            <person name="Probst A.J."/>
            <person name="Ladd B."/>
            <person name="Jarett J.K."/>
            <person name="Geller-Mcgrath D.E."/>
            <person name="Sieber C.M."/>
            <person name="Emerson J.B."/>
            <person name="Anantharaman K."/>
            <person name="Thomas B.C."/>
            <person name="Malmstrom R."/>
            <person name="Stieglmeier M."/>
            <person name="Klingl A."/>
            <person name="Woyke T."/>
            <person name="Ryan C.M."/>
            <person name="Banfield J.F."/>
        </authorList>
    </citation>
    <scope>NUCLEOTIDE SEQUENCE [LARGE SCALE GENOMIC DNA]</scope>
    <source>
        <strain evidence="6">CG11_big_fil_rev_8_21_14_0_20_38_23</strain>
    </source>
</reference>
<dbReference type="Proteomes" id="UP000228867">
    <property type="component" value="Unassembled WGS sequence"/>
</dbReference>
<name>A0A2H0NB46_9BACT</name>
<evidence type="ECO:0000259" key="5">
    <source>
        <dbReference type="PROSITE" id="PS51935"/>
    </source>
</evidence>
<dbReference type="PANTHER" id="PTHR47053">
    <property type="entry name" value="MUREIN DD-ENDOPEPTIDASE MEPH-RELATED"/>
    <property type="match status" value="1"/>
</dbReference>
<keyword evidence="2" id="KW-0645">Protease</keyword>
<dbReference type="GO" id="GO:0008234">
    <property type="term" value="F:cysteine-type peptidase activity"/>
    <property type="evidence" value="ECO:0007669"/>
    <property type="project" value="UniProtKB-KW"/>
</dbReference>
<protein>
    <recommendedName>
        <fullName evidence="5">NlpC/P60 domain-containing protein</fullName>
    </recommendedName>
</protein>
<dbReference type="InterPro" id="IPR038765">
    <property type="entry name" value="Papain-like_cys_pep_sf"/>
</dbReference>
<gene>
    <name evidence="6" type="ORF">COV54_03365</name>
</gene>
<evidence type="ECO:0000256" key="2">
    <source>
        <dbReference type="ARBA" id="ARBA00022670"/>
    </source>
</evidence>